<evidence type="ECO:0000313" key="2">
    <source>
        <dbReference type="Proteomes" id="UP000192847"/>
    </source>
</evidence>
<dbReference type="EMBL" id="MVIL01000654">
    <property type="protein sequence ID" value="ORB76583.1"/>
    <property type="molecule type" value="Genomic_DNA"/>
</dbReference>
<protein>
    <submittedName>
        <fullName evidence="1">Uncharacterized protein</fullName>
    </submittedName>
</protein>
<dbReference type="RefSeq" id="WP_142277668.1">
    <property type="nucleotide sequence ID" value="NZ_MVIL01000654.1"/>
</dbReference>
<proteinExistence type="predicted"/>
<accession>A0ABX3TCQ7</accession>
<organism evidence="1 2">
    <name type="scientific">Mycobacterium timonense</name>
    <dbReference type="NCBI Taxonomy" id="701043"/>
    <lineage>
        <taxon>Bacteria</taxon>
        <taxon>Bacillati</taxon>
        <taxon>Actinomycetota</taxon>
        <taxon>Actinomycetes</taxon>
        <taxon>Mycobacteriales</taxon>
        <taxon>Mycobacteriaceae</taxon>
        <taxon>Mycobacterium</taxon>
        <taxon>Mycobacterium avium complex (MAC)</taxon>
    </lineage>
</organism>
<feature type="non-terminal residue" evidence="1">
    <location>
        <position position="1"/>
    </location>
</feature>
<evidence type="ECO:0000313" key="1">
    <source>
        <dbReference type="EMBL" id="ORB76583.1"/>
    </source>
</evidence>
<dbReference type="Proteomes" id="UP000192847">
    <property type="component" value="Unassembled WGS sequence"/>
</dbReference>
<name>A0ABX3TCQ7_9MYCO</name>
<keyword evidence="2" id="KW-1185">Reference proteome</keyword>
<gene>
    <name evidence="1" type="ORF">BST46_29275</name>
</gene>
<reference evidence="1 2" key="1">
    <citation type="submission" date="2017-02" db="EMBL/GenBank/DDBJ databases">
        <title>The new phylogeny of genus Mycobacterium.</title>
        <authorList>
            <person name="Tortoli E."/>
            <person name="Trovato A."/>
            <person name="Cirillo D.M."/>
        </authorList>
    </citation>
    <scope>NUCLEOTIDE SEQUENCE [LARGE SCALE GENOMIC DNA]</scope>
    <source>
        <strain evidence="1 2">CCUG 56329</strain>
    </source>
</reference>
<comment type="caution">
    <text evidence="1">The sequence shown here is derived from an EMBL/GenBank/DDBJ whole genome shotgun (WGS) entry which is preliminary data.</text>
</comment>
<sequence length="67" mass="7724">WVAQVDAAHSTMVWSHPGMTTFYRNKRGRVVNNSPYRVVDYWLMTHNADLADFITESALRPQTEARG</sequence>